<evidence type="ECO:0000313" key="5">
    <source>
        <dbReference type="RefSeq" id="XP_033778366.1"/>
    </source>
</evidence>
<gene>
    <name evidence="5" type="primary">C15H17orf64</name>
</gene>
<dbReference type="InterPro" id="IPR039880">
    <property type="entry name" value="CHCT1-like"/>
</dbReference>
<dbReference type="Proteomes" id="UP000515159">
    <property type="component" value="Chromosome 15"/>
</dbReference>
<proteinExistence type="predicted"/>
<keyword evidence="4" id="KW-1185">Reference proteome</keyword>
<dbReference type="AlphaFoldDB" id="A0A6P8PSF0"/>
<dbReference type="InterPro" id="IPR025260">
    <property type="entry name" value="CHD1-like_C"/>
</dbReference>
<name>A0A6P8PSF0_GEOSA</name>
<dbReference type="GeneID" id="117349256"/>
<evidence type="ECO:0000313" key="4">
    <source>
        <dbReference type="Proteomes" id="UP000515159"/>
    </source>
</evidence>
<keyword evidence="2" id="KW-0539">Nucleus</keyword>
<dbReference type="PANTHER" id="PTHR21765">
    <property type="entry name" value="SIMILAR TO CHROMODOMAIN-HELICASE-DNA-BINDING PROTEIN 1 (CHD-1)"/>
    <property type="match status" value="1"/>
</dbReference>
<feature type="domain" description="Chromodomain-helicase-DNA-binding protein 1-like C-terminal" evidence="3">
    <location>
        <begin position="13"/>
        <end position="115"/>
    </location>
</feature>
<evidence type="ECO:0000256" key="1">
    <source>
        <dbReference type="ARBA" id="ARBA00004123"/>
    </source>
</evidence>
<dbReference type="SMART" id="SM01176">
    <property type="entry name" value="DUF4208"/>
    <property type="match status" value="1"/>
</dbReference>
<organism evidence="4 5">
    <name type="scientific">Geotrypetes seraphini</name>
    <name type="common">Gaboon caecilian</name>
    <name type="synonym">Caecilia seraphini</name>
    <dbReference type="NCBI Taxonomy" id="260995"/>
    <lineage>
        <taxon>Eukaryota</taxon>
        <taxon>Metazoa</taxon>
        <taxon>Chordata</taxon>
        <taxon>Craniata</taxon>
        <taxon>Vertebrata</taxon>
        <taxon>Euteleostomi</taxon>
        <taxon>Amphibia</taxon>
        <taxon>Gymnophiona</taxon>
        <taxon>Geotrypetes</taxon>
    </lineage>
</organism>
<dbReference type="CTD" id="124773"/>
<dbReference type="PANTHER" id="PTHR21765:SF1">
    <property type="entry name" value="CHD1 HELICAL C-TERMINAL DOMAIN CONTAINING PROTEIN 1"/>
    <property type="match status" value="1"/>
</dbReference>
<evidence type="ECO:0000256" key="2">
    <source>
        <dbReference type="ARBA" id="ARBA00023242"/>
    </source>
</evidence>
<dbReference type="KEGG" id="gsh:117349256"/>
<dbReference type="Pfam" id="PF13907">
    <property type="entry name" value="CHD1-like_C"/>
    <property type="match status" value="1"/>
</dbReference>
<sequence>METPGTDRSSATQGTGSLICFTEGLGQDTFKICKEYLRPLKKSLRKLDLPEELPKEKKLKYTKKSLIRLGDHINAFLQNYCKPGEVKHWRKMMWRFVSLFSELDGKRLHKLYKYTKNNQMDKFLEMDSCRGCGNL</sequence>
<reference evidence="5" key="1">
    <citation type="submission" date="2025-08" db="UniProtKB">
        <authorList>
            <consortium name="RefSeq"/>
        </authorList>
    </citation>
    <scope>IDENTIFICATION</scope>
</reference>
<evidence type="ECO:0000259" key="3">
    <source>
        <dbReference type="SMART" id="SM01176"/>
    </source>
</evidence>
<accession>A0A6P8PSF0</accession>
<dbReference type="InParanoid" id="A0A6P8PSF0"/>
<dbReference type="RefSeq" id="XP_033778366.1">
    <property type="nucleotide sequence ID" value="XM_033922475.1"/>
</dbReference>
<dbReference type="OrthoDB" id="9388842at2759"/>
<protein>
    <submittedName>
        <fullName evidence="5">Uncharacterized protein C17orf64 homolog</fullName>
    </submittedName>
</protein>
<dbReference type="GO" id="GO:0005634">
    <property type="term" value="C:nucleus"/>
    <property type="evidence" value="ECO:0007669"/>
    <property type="project" value="UniProtKB-SubCell"/>
</dbReference>
<comment type="subcellular location">
    <subcellularLocation>
        <location evidence="1">Nucleus</location>
    </subcellularLocation>
</comment>